<dbReference type="Pfam" id="PF01420">
    <property type="entry name" value="Methylase_S"/>
    <property type="match status" value="2"/>
</dbReference>
<dbReference type="GO" id="GO:0003677">
    <property type="term" value="F:DNA binding"/>
    <property type="evidence" value="ECO:0007669"/>
    <property type="project" value="UniProtKB-KW"/>
</dbReference>
<keyword evidence="2" id="KW-0680">Restriction system</keyword>
<evidence type="ECO:0000256" key="4">
    <source>
        <dbReference type="SAM" id="MobiDB-lite"/>
    </source>
</evidence>
<feature type="compositionally biased region" description="Basic and acidic residues" evidence="4">
    <location>
        <begin position="224"/>
        <end position="233"/>
    </location>
</feature>
<feature type="region of interest" description="Disordered" evidence="4">
    <location>
        <begin position="254"/>
        <end position="282"/>
    </location>
</feature>
<evidence type="ECO:0000256" key="2">
    <source>
        <dbReference type="ARBA" id="ARBA00022747"/>
    </source>
</evidence>
<dbReference type="Gene3D" id="3.90.220.20">
    <property type="entry name" value="DNA methylase specificity domains"/>
    <property type="match status" value="2"/>
</dbReference>
<feature type="region of interest" description="Disordered" evidence="4">
    <location>
        <begin position="194"/>
        <end position="238"/>
    </location>
</feature>
<protein>
    <recommendedName>
        <fullName evidence="5">Type I restriction modification DNA specificity domain-containing protein</fullName>
    </recommendedName>
</protein>
<dbReference type="PANTHER" id="PTHR43140:SF1">
    <property type="entry name" value="TYPE I RESTRICTION ENZYME ECOKI SPECIFICITY SUBUNIT"/>
    <property type="match status" value="1"/>
</dbReference>
<proteinExistence type="inferred from homology"/>
<name>A0A5C7VR46_9PROT</name>
<feature type="domain" description="Type I restriction modification DNA specificity" evidence="5">
    <location>
        <begin position="10"/>
        <end position="155"/>
    </location>
</feature>
<evidence type="ECO:0000256" key="1">
    <source>
        <dbReference type="ARBA" id="ARBA00010923"/>
    </source>
</evidence>
<evidence type="ECO:0000259" key="5">
    <source>
        <dbReference type="Pfam" id="PF01420"/>
    </source>
</evidence>
<accession>A0A5C7VR46</accession>
<dbReference type="AlphaFoldDB" id="A0A5C7VR46"/>
<feature type="domain" description="Type I restriction modification DNA specificity" evidence="5">
    <location>
        <begin position="292"/>
        <end position="469"/>
    </location>
</feature>
<dbReference type="InterPro" id="IPR044946">
    <property type="entry name" value="Restrct_endonuc_typeI_TRD_sf"/>
</dbReference>
<dbReference type="PANTHER" id="PTHR43140">
    <property type="entry name" value="TYPE-1 RESTRICTION ENZYME ECOKI SPECIFICITY PROTEIN"/>
    <property type="match status" value="1"/>
</dbReference>
<dbReference type="CDD" id="cd17282">
    <property type="entry name" value="RMtype1_S_Eco16444ORF1681_TRD1-CR1_like"/>
    <property type="match status" value="1"/>
</dbReference>
<evidence type="ECO:0000313" key="6">
    <source>
        <dbReference type="EMBL" id="TXI27841.1"/>
    </source>
</evidence>
<comment type="similarity">
    <text evidence="1">Belongs to the type-I restriction system S methylase family.</text>
</comment>
<dbReference type="InterPro" id="IPR000055">
    <property type="entry name" value="Restrct_endonuc_typeI_TRD"/>
</dbReference>
<dbReference type="EMBL" id="SSFX01000066">
    <property type="protein sequence ID" value="TXI27841.1"/>
    <property type="molecule type" value="Genomic_DNA"/>
</dbReference>
<sequence>MSNSATNLPAGWISIRLGDLYTFEYGKSLIKGARIADGIYPVYGSSGIVGMHDQYLIEGPAIIIGRKGAAGSVHYSTDNLWPIDTTYYVRDNRNLYLRFSCYLFRSLNLAKLEASTAIPGLNRNHDYDETVLLPPLKEQHRIVAKIEELFSELDKGVEYLKTAQAQLKVYRQALLKHAFEGKLTAQWRVERHAQQSVAPAKAGAQPLNDMDSRPTPSRGLALRGNDEVGSRDDEPLETTDTLLKRIQQERAQRYQQQLADWETSGKQGSKPKPPKLPPPLTAGELAELPELPEGWVYSYLADLGDLGRGKSKHRPRNDPRLFGGIYPFIQTGEVKSANRIIRQYSQTYSDFGLQQSKLWPTGTLCITIAANIAETAFLGFDSCFPDSVVGFSAFKKTIIPEYVDFFIQAARMRIEAYAPATAQKNINLETLENLVVPYCCLEEQRQILDILEERFSVIDQLSQTITTALQQAEALRQSILKKAFSGQLAPQDPNDEPASELLARIKVERLVSQGNVVVRRKGGRS</sequence>
<evidence type="ECO:0000313" key="7">
    <source>
        <dbReference type="Proteomes" id="UP000321055"/>
    </source>
</evidence>
<dbReference type="CDD" id="cd17267">
    <property type="entry name" value="RMtype1_S_EcoAO83I-TRD1-CR1_like"/>
    <property type="match status" value="1"/>
</dbReference>
<dbReference type="GO" id="GO:0009307">
    <property type="term" value="P:DNA restriction-modification system"/>
    <property type="evidence" value="ECO:0007669"/>
    <property type="project" value="UniProtKB-KW"/>
</dbReference>
<dbReference type="SUPFAM" id="SSF116734">
    <property type="entry name" value="DNA methylase specificity domain"/>
    <property type="match status" value="2"/>
</dbReference>
<organism evidence="6 7">
    <name type="scientific">Nitrosomonas oligotropha</name>
    <dbReference type="NCBI Taxonomy" id="42354"/>
    <lineage>
        <taxon>Bacteria</taxon>
        <taxon>Pseudomonadati</taxon>
        <taxon>Pseudomonadota</taxon>
        <taxon>Betaproteobacteria</taxon>
        <taxon>Nitrosomonadales</taxon>
        <taxon>Nitrosomonadaceae</taxon>
        <taxon>Nitrosomonas</taxon>
    </lineage>
</organism>
<comment type="caution">
    <text evidence="6">The sequence shown here is derived from an EMBL/GenBank/DDBJ whole genome shotgun (WGS) entry which is preliminary data.</text>
</comment>
<dbReference type="InterPro" id="IPR051212">
    <property type="entry name" value="Type-I_RE_S_subunit"/>
</dbReference>
<dbReference type="Gene3D" id="1.10.287.1120">
    <property type="entry name" value="Bipartite methylase S protein"/>
    <property type="match status" value="1"/>
</dbReference>
<keyword evidence="3" id="KW-0238">DNA-binding</keyword>
<reference evidence="6 7" key="1">
    <citation type="submission" date="2018-09" db="EMBL/GenBank/DDBJ databases">
        <title>Metagenome Assembled Genomes from an Advanced Water Purification Facility.</title>
        <authorList>
            <person name="Stamps B.W."/>
            <person name="Spear J.R."/>
        </authorList>
    </citation>
    <scope>NUCLEOTIDE SEQUENCE [LARGE SCALE GENOMIC DNA]</scope>
    <source>
        <strain evidence="6">Bin_54_1</strain>
    </source>
</reference>
<dbReference type="Proteomes" id="UP000321055">
    <property type="component" value="Unassembled WGS sequence"/>
</dbReference>
<evidence type="ECO:0000256" key="3">
    <source>
        <dbReference type="ARBA" id="ARBA00023125"/>
    </source>
</evidence>
<gene>
    <name evidence="6" type="ORF">E6Q60_08660</name>
</gene>